<dbReference type="OrthoDB" id="797136at2"/>
<reference evidence="2 3" key="1">
    <citation type="submission" date="2017-05" db="EMBL/GenBank/DDBJ databases">
        <authorList>
            <person name="Varghese N."/>
            <person name="Submissions S."/>
        </authorList>
    </citation>
    <scope>NUCLEOTIDE SEQUENCE [LARGE SCALE GENOMIC DNA]</scope>
    <source>
        <strain evidence="2 3">DSM 19036</strain>
    </source>
</reference>
<keyword evidence="3" id="KW-1185">Reference proteome</keyword>
<name>A0A521DAR1_9SPHI</name>
<evidence type="ECO:0000313" key="2">
    <source>
        <dbReference type="EMBL" id="SMO68806.1"/>
    </source>
</evidence>
<gene>
    <name evidence="2" type="ORF">SAMN06265348_105153</name>
</gene>
<dbReference type="RefSeq" id="WP_142528285.1">
    <property type="nucleotide sequence ID" value="NZ_CBCSJO010000005.1"/>
</dbReference>
<evidence type="ECO:0000256" key="1">
    <source>
        <dbReference type="SAM" id="SignalP"/>
    </source>
</evidence>
<dbReference type="AlphaFoldDB" id="A0A521DAR1"/>
<feature type="chain" id="PRO_5021748342" evidence="1">
    <location>
        <begin position="30"/>
        <end position="158"/>
    </location>
</feature>
<proteinExistence type="predicted"/>
<feature type="signal peptide" evidence="1">
    <location>
        <begin position="1"/>
        <end position="29"/>
    </location>
</feature>
<evidence type="ECO:0000313" key="3">
    <source>
        <dbReference type="Proteomes" id="UP000320300"/>
    </source>
</evidence>
<organism evidence="2 3">
    <name type="scientific">Pedobacter westerhofensis</name>
    <dbReference type="NCBI Taxonomy" id="425512"/>
    <lineage>
        <taxon>Bacteria</taxon>
        <taxon>Pseudomonadati</taxon>
        <taxon>Bacteroidota</taxon>
        <taxon>Sphingobacteriia</taxon>
        <taxon>Sphingobacteriales</taxon>
        <taxon>Sphingobacteriaceae</taxon>
        <taxon>Pedobacter</taxon>
    </lineage>
</organism>
<dbReference type="EMBL" id="FXTN01000005">
    <property type="protein sequence ID" value="SMO68806.1"/>
    <property type="molecule type" value="Genomic_DNA"/>
</dbReference>
<protein>
    <submittedName>
        <fullName evidence="2">Uncharacterized protein</fullName>
    </submittedName>
</protein>
<sequence length="158" mass="18190">MKKFTFSLKICAALVLYFVFLSFSTSGPAEEEAGYMQQKLTEHYNAESGPKNIKKYELHITDKGFCRYKRFFSNGKVEYFSCNLMKFKELDYLGNTHSGTLFLRTKGDDVIVQTYNDSRGGDIDSMSTFIAIPLKNLEAEDLIDLSDKFRQMSLKLHQ</sequence>
<keyword evidence="1" id="KW-0732">Signal</keyword>
<dbReference type="Proteomes" id="UP000320300">
    <property type="component" value="Unassembled WGS sequence"/>
</dbReference>
<accession>A0A521DAR1</accession>